<accession>A0A2V5K4F7</accession>
<reference evidence="1 2" key="1">
    <citation type="submission" date="2018-05" db="EMBL/GenBank/DDBJ databases">
        <title>Paenibacillus flagellatus sp. nov., isolated from selenium mineral soil.</title>
        <authorList>
            <person name="Dai X."/>
        </authorList>
    </citation>
    <scope>NUCLEOTIDE SEQUENCE [LARGE SCALE GENOMIC DNA]</scope>
    <source>
        <strain evidence="1 2">DXL2</strain>
    </source>
</reference>
<evidence type="ECO:0000313" key="1">
    <source>
        <dbReference type="EMBL" id="PYI52553.1"/>
    </source>
</evidence>
<dbReference type="Proteomes" id="UP000247476">
    <property type="component" value="Unassembled WGS sequence"/>
</dbReference>
<proteinExistence type="predicted"/>
<comment type="caution">
    <text evidence="1">The sequence shown here is derived from an EMBL/GenBank/DDBJ whole genome shotgun (WGS) entry which is preliminary data.</text>
</comment>
<evidence type="ECO:0000313" key="2">
    <source>
        <dbReference type="Proteomes" id="UP000247476"/>
    </source>
</evidence>
<dbReference type="RefSeq" id="WP_110841922.1">
    <property type="nucleotide sequence ID" value="NZ_QJVJ01000009.1"/>
</dbReference>
<dbReference type="EMBL" id="QJVJ01000009">
    <property type="protein sequence ID" value="PYI52553.1"/>
    <property type="molecule type" value="Genomic_DNA"/>
</dbReference>
<gene>
    <name evidence="1" type="ORF">DLM86_20485</name>
</gene>
<dbReference type="AlphaFoldDB" id="A0A2V5K4F7"/>
<organism evidence="1 2">
    <name type="scientific">Paenibacillus flagellatus</name>
    <dbReference type="NCBI Taxonomy" id="2211139"/>
    <lineage>
        <taxon>Bacteria</taxon>
        <taxon>Bacillati</taxon>
        <taxon>Bacillota</taxon>
        <taxon>Bacilli</taxon>
        <taxon>Bacillales</taxon>
        <taxon>Paenibacillaceae</taxon>
        <taxon>Paenibacillus</taxon>
    </lineage>
</organism>
<dbReference type="OrthoDB" id="2667186at2"/>
<keyword evidence="2" id="KW-1185">Reference proteome</keyword>
<protein>
    <submittedName>
        <fullName evidence="1">Uncharacterized protein</fullName>
    </submittedName>
</protein>
<sequence>MSSTTPNLGLHKYDPAADGSKTFDLTKAINEPYDIIDERLGGELVEAADIPVTIPQGVSIINANRTSRLKDLRVTGRTLVNLLGRDGNCEDQTKWGSFQATHTLDANNKVYGNHGFKVAVSSGSSGSTYKSNVSFRAGKYYVLVGEAKNGNASHVLISLSGSGGVSSMLLSDTTKFNILWCKVAPISDVHLNLDLSVIGMNGTYGYFDGIRLFEISAAEYAALDSMTSAQIAIKYPYVDDMKSVNAVYAMNPGRNLLPPFSEWGKTGGDGNFNVLGSYEVQLVAPTNSSSFFDSPKIQFVVGQSYALSATVTSGSFMQIVDSQGILASVTDTVRTVTFTAREASTSFIRYSQSNSGTFKVENPILNIGSTALPFEPQNPSYLFVPDCQLRSNVDGSVADVLEGKTITRRFRETVLDGFIQWLYDHASSGTGYKGVYFQASNAVINSGFAIKYDGTPLKNTLNTTEYRTGADKLLLNTNVNITIANSDSGWGDNFTPSTEEIKAYFMGWKMYQLEGGVDSVYNGSGTKAWLPQYEYIRHNGSYPGFTTTLPTRPAPNNTGIKNWESYRLQYQLAQSVAETVNYEGELLLHDGPNQIEMGTGVVVREAAKPYATGTNNQVNNTNYPSSLFKYRANTIYRFYKGGVDDTGKWTRDTTVANGRVRAYADNANFDPNAAYSVTYFALDTYTLGIAPASITGVVTANIRETVDDAVEAITGLRRDVSALQTVKAGKQQPQWIAAGLQNGWVNIGSGNTEAAYLKDEFGFVHIRGSISSGSTVYNTPIFKLPAGYRPAKNTSFVTISGNGTSDILARVVIESNGNVSFLVGANNYFVLDSIAPFRAEQ</sequence>
<name>A0A2V5K4F7_9BACL</name>